<keyword evidence="1" id="KW-1133">Transmembrane helix</keyword>
<name>A0A8J2Y6Y8_9FLAO</name>
<evidence type="ECO:0000313" key="3">
    <source>
        <dbReference type="Proteomes" id="UP000652231"/>
    </source>
</evidence>
<dbReference type="Pfam" id="PF19578">
    <property type="entry name" value="DUF6090"/>
    <property type="match status" value="1"/>
</dbReference>
<dbReference type="AlphaFoldDB" id="A0A8J2Y6Y8"/>
<evidence type="ECO:0000313" key="2">
    <source>
        <dbReference type="EMBL" id="GGD93765.1"/>
    </source>
</evidence>
<gene>
    <name evidence="2" type="ORF">GCM10011312_16890</name>
</gene>
<dbReference type="Proteomes" id="UP000652231">
    <property type="component" value="Unassembled WGS sequence"/>
</dbReference>
<keyword evidence="1" id="KW-0812">Transmembrane</keyword>
<protein>
    <submittedName>
        <fullName evidence="2">Uncharacterized protein</fullName>
    </submittedName>
</protein>
<keyword evidence="1" id="KW-0472">Membrane</keyword>
<keyword evidence="3" id="KW-1185">Reference proteome</keyword>
<dbReference type="EMBL" id="BMGK01000006">
    <property type="protein sequence ID" value="GGD93765.1"/>
    <property type="molecule type" value="Genomic_DNA"/>
</dbReference>
<evidence type="ECO:0000256" key="1">
    <source>
        <dbReference type="SAM" id="Phobius"/>
    </source>
</evidence>
<dbReference type="RefSeq" id="WP_188441510.1">
    <property type="nucleotide sequence ID" value="NZ_BMGK01000006.1"/>
</dbReference>
<proteinExistence type="predicted"/>
<reference evidence="2" key="2">
    <citation type="submission" date="2020-09" db="EMBL/GenBank/DDBJ databases">
        <authorList>
            <person name="Sun Q."/>
            <person name="Zhou Y."/>
        </authorList>
    </citation>
    <scope>NUCLEOTIDE SEQUENCE</scope>
    <source>
        <strain evidence="2">CGMCC 1.12924</strain>
    </source>
</reference>
<feature type="transmembrane region" description="Helical" evidence="1">
    <location>
        <begin position="21"/>
        <end position="42"/>
    </location>
</feature>
<comment type="caution">
    <text evidence="2">The sequence shown here is derived from an EMBL/GenBank/DDBJ whole genome shotgun (WGS) entry which is preliminary data.</text>
</comment>
<sequence>MIKFFRRIRHKLLTENNFRKYLLYAIGEIILVVIGILIALQINNWNDRKQQHQSDIEFLNNLKGEIILDTLAFSHQTKWYNEINENVRSTLFMIDTSEALNEEQIKLISKTIVQAEYLLPVQKNIDRNGLIVASGSIKRLNRDLHYKYLRYLESIDFSYDLTIKLGDALVTIANNELYPSVDLNFTDDTKSQVTFDLKTLKNNRTVHNALQKSIYYRGAIIDVNKPILTRARSIIEAIDAILEKE</sequence>
<organism evidence="2 3">
    <name type="scientific">Planktosalinus lacus</name>
    <dbReference type="NCBI Taxonomy" id="1526573"/>
    <lineage>
        <taxon>Bacteria</taxon>
        <taxon>Pseudomonadati</taxon>
        <taxon>Bacteroidota</taxon>
        <taxon>Flavobacteriia</taxon>
        <taxon>Flavobacteriales</taxon>
        <taxon>Flavobacteriaceae</taxon>
        <taxon>Planktosalinus</taxon>
    </lineage>
</organism>
<dbReference type="InterPro" id="IPR045749">
    <property type="entry name" value="DUF6090"/>
</dbReference>
<accession>A0A8J2Y6Y8</accession>
<reference evidence="2" key="1">
    <citation type="journal article" date="2014" name="Int. J. Syst. Evol. Microbiol.">
        <title>Complete genome sequence of Corynebacterium casei LMG S-19264T (=DSM 44701T), isolated from a smear-ripened cheese.</title>
        <authorList>
            <consortium name="US DOE Joint Genome Institute (JGI-PGF)"/>
            <person name="Walter F."/>
            <person name="Albersmeier A."/>
            <person name="Kalinowski J."/>
            <person name="Ruckert C."/>
        </authorList>
    </citation>
    <scope>NUCLEOTIDE SEQUENCE</scope>
    <source>
        <strain evidence="2">CGMCC 1.12924</strain>
    </source>
</reference>